<dbReference type="InterPro" id="IPR036390">
    <property type="entry name" value="WH_DNA-bd_sf"/>
</dbReference>
<dbReference type="InterPro" id="IPR001763">
    <property type="entry name" value="Rhodanese-like_dom"/>
</dbReference>
<sequence length="221" mass="25502">MDTRKLKTNLYKQLASVTKALSNPHRLEIIDLLAQGAFPVEYIAEQTNMPVANASQHLQVLKNSGLVTTNREGKYIYYELAGQHVYNTWCSLRELGFMQNSEIRKLLSDYRERRNQLHTISDQELISRVEKGDIYIIDVRPEKEYTKGHIKSAVSIPNRTLRERVSEMPKDREIVAYCRGPLCLMADEAVSYLRKKGYRAWKLDDGYSGWVAGKRPVAYES</sequence>
<dbReference type="PANTHER" id="PTHR43031:SF1">
    <property type="entry name" value="PYRIDINE NUCLEOTIDE-DISULPHIDE OXIDOREDUCTASE"/>
    <property type="match status" value="1"/>
</dbReference>
<evidence type="ECO:0000313" key="4">
    <source>
        <dbReference type="Proteomes" id="UP000245533"/>
    </source>
</evidence>
<dbReference type="SUPFAM" id="SSF46785">
    <property type="entry name" value="Winged helix' DNA-binding domain"/>
    <property type="match status" value="1"/>
</dbReference>
<dbReference type="AlphaFoldDB" id="A0A316TXH9"/>
<dbReference type="PRINTS" id="PR00778">
    <property type="entry name" value="HTHARSR"/>
</dbReference>
<evidence type="ECO:0000313" key="3">
    <source>
        <dbReference type="EMBL" id="PWN08005.1"/>
    </source>
</evidence>
<accession>A0A316TXH9</accession>
<proteinExistence type="predicted"/>
<dbReference type="PANTHER" id="PTHR43031">
    <property type="entry name" value="FAD-DEPENDENT OXIDOREDUCTASE"/>
    <property type="match status" value="1"/>
</dbReference>
<dbReference type="InterPro" id="IPR001845">
    <property type="entry name" value="HTH_ArsR_DNA-bd_dom"/>
</dbReference>
<organism evidence="3 4">
    <name type="scientific">Rhodohalobacter mucosus</name>
    <dbReference type="NCBI Taxonomy" id="2079485"/>
    <lineage>
        <taxon>Bacteria</taxon>
        <taxon>Pseudomonadati</taxon>
        <taxon>Balneolota</taxon>
        <taxon>Balneolia</taxon>
        <taxon>Balneolales</taxon>
        <taxon>Balneolaceae</taxon>
        <taxon>Rhodohalobacter</taxon>
    </lineage>
</organism>
<feature type="domain" description="HTH arsR-type" evidence="2">
    <location>
        <begin position="6"/>
        <end position="100"/>
    </location>
</feature>
<evidence type="ECO:0000259" key="2">
    <source>
        <dbReference type="PROSITE" id="PS50987"/>
    </source>
</evidence>
<dbReference type="Proteomes" id="UP000245533">
    <property type="component" value="Unassembled WGS sequence"/>
</dbReference>
<reference evidence="3 4" key="1">
    <citation type="submission" date="2018-05" db="EMBL/GenBank/DDBJ databases">
        <title>Rhodohalobacter halophilus gen. nov., sp. nov., a moderately halophilic member of the family Balneolaceae.</title>
        <authorList>
            <person name="Liu Z.-W."/>
        </authorList>
    </citation>
    <scope>NUCLEOTIDE SEQUENCE [LARGE SCALE GENOMIC DNA]</scope>
    <source>
        <strain evidence="3 4">8A47</strain>
    </source>
</reference>
<dbReference type="Pfam" id="PF00581">
    <property type="entry name" value="Rhodanese"/>
    <property type="match status" value="1"/>
</dbReference>
<comment type="caution">
    <text evidence="3">The sequence shown here is derived from an EMBL/GenBank/DDBJ whole genome shotgun (WGS) entry which is preliminary data.</text>
</comment>
<protein>
    <submittedName>
        <fullName evidence="3">ArsR family transcriptional regulator</fullName>
    </submittedName>
</protein>
<dbReference type="SUPFAM" id="SSF52821">
    <property type="entry name" value="Rhodanese/Cell cycle control phosphatase"/>
    <property type="match status" value="1"/>
</dbReference>
<dbReference type="InterPro" id="IPR050229">
    <property type="entry name" value="GlpE_sulfurtransferase"/>
</dbReference>
<dbReference type="PROSITE" id="PS50987">
    <property type="entry name" value="HTH_ARSR_2"/>
    <property type="match status" value="1"/>
</dbReference>
<dbReference type="Gene3D" id="3.40.250.10">
    <property type="entry name" value="Rhodanese-like domain"/>
    <property type="match status" value="1"/>
</dbReference>
<dbReference type="GO" id="GO:0003700">
    <property type="term" value="F:DNA-binding transcription factor activity"/>
    <property type="evidence" value="ECO:0007669"/>
    <property type="project" value="InterPro"/>
</dbReference>
<dbReference type="InterPro" id="IPR036873">
    <property type="entry name" value="Rhodanese-like_dom_sf"/>
</dbReference>
<dbReference type="EMBL" id="QGGB01000002">
    <property type="protein sequence ID" value="PWN08005.1"/>
    <property type="molecule type" value="Genomic_DNA"/>
</dbReference>
<dbReference type="CDD" id="cd00090">
    <property type="entry name" value="HTH_ARSR"/>
    <property type="match status" value="1"/>
</dbReference>
<dbReference type="InterPro" id="IPR036388">
    <property type="entry name" value="WH-like_DNA-bd_sf"/>
</dbReference>
<dbReference type="NCBIfam" id="NF033788">
    <property type="entry name" value="HTH_metalloreg"/>
    <property type="match status" value="1"/>
</dbReference>
<dbReference type="OrthoDB" id="9808735at2"/>
<dbReference type="InterPro" id="IPR011991">
    <property type="entry name" value="ArsR-like_HTH"/>
</dbReference>
<dbReference type="CDD" id="cd00158">
    <property type="entry name" value="RHOD"/>
    <property type="match status" value="1"/>
</dbReference>
<dbReference type="Gene3D" id="1.10.10.10">
    <property type="entry name" value="Winged helix-like DNA-binding domain superfamily/Winged helix DNA-binding domain"/>
    <property type="match status" value="1"/>
</dbReference>
<dbReference type="RefSeq" id="WP_109644705.1">
    <property type="nucleotide sequence ID" value="NZ_QGGB01000002.1"/>
</dbReference>
<gene>
    <name evidence="3" type="ORF">DDZ15_03055</name>
</gene>
<dbReference type="Pfam" id="PF12840">
    <property type="entry name" value="HTH_20"/>
    <property type="match status" value="1"/>
</dbReference>
<dbReference type="SMART" id="SM00418">
    <property type="entry name" value="HTH_ARSR"/>
    <property type="match status" value="1"/>
</dbReference>
<name>A0A316TXH9_9BACT</name>
<evidence type="ECO:0000259" key="1">
    <source>
        <dbReference type="PROSITE" id="PS50206"/>
    </source>
</evidence>
<dbReference type="SMART" id="SM00450">
    <property type="entry name" value="RHOD"/>
    <property type="match status" value="1"/>
</dbReference>
<feature type="domain" description="Rhodanese" evidence="1">
    <location>
        <begin position="130"/>
        <end position="219"/>
    </location>
</feature>
<dbReference type="PROSITE" id="PS50206">
    <property type="entry name" value="RHODANESE_3"/>
    <property type="match status" value="1"/>
</dbReference>
<keyword evidence="4" id="KW-1185">Reference proteome</keyword>